<feature type="region of interest" description="Disordered" evidence="1">
    <location>
        <begin position="18"/>
        <end position="54"/>
    </location>
</feature>
<protein>
    <submittedName>
        <fullName evidence="2">Uncharacterized protein</fullName>
    </submittedName>
</protein>
<evidence type="ECO:0000313" key="2">
    <source>
        <dbReference type="EMBL" id="PCR89817.1"/>
    </source>
</evidence>
<evidence type="ECO:0000256" key="1">
    <source>
        <dbReference type="SAM" id="MobiDB-lite"/>
    </source>
</evidence>
<gene>
    <name evidence="2" type="ORF">CP557_04260</name>
</gene>
<reference evidence="2 3" key="1">
    <citation type="submission" date="2017-09" db="EMBL/GenBank/DDBJ databases">
        <title>Genome sequences of Natrinema ejinorence JCM 13890T.</title>
        <authorList>
            <person name="Roh S.W."/>
            <person name="Kim Y.B."/>
            <person name="Kim J.Y."/>
        </authorList>
    </citation>
    <scope>NUCLEOTIDE SEQUENCE [LARGE SCALE GENOMIC DNA]</scope>
    <source>
        <strain evidence="2 3">JCM 13890</strain>
    </source>
</reference>
<keyword evidence="3" id="KW-1185">Reference proteome</keyword>
<dbReference type="Proteomes" id="UP000219689">
    <property type="component" value="Unassembled WGS sequence"/>
</dbReference>
<organism evidence="2 3">
    <name type="scientific">Natrinema ejinorense</name>
    <dbReference type="NCBI Taxonomy" id="373386"/>
    <lineage>
        <taxon>Archaea</taxon>
        <taxon>Methanobacteriati</taxon>
        <taxon>Methanobacteriota</taxon>
        <taxon>Stenosarchaea group</taxon>
        <taxon>Halobacteria</taxon>
        <taxon>Halobacteriales</taxon>
        <taxon>Natrialbaceae</taxon>
        <taxon>Natrinema</taxon>
    </lineage>
</organism>
<name>A0A2A5QSK8_9EURY</name>
<evidence type="ECO:0000313" key="3">
    <source>
        <dbReference type="Proteomes" id="UP000219689"/>
    </source>
</evidence>
<proteinExistence type="predicted"/>
<dbReference type="AlphaFoldDB" id="A0A2A5QSK8"/>
<comment type="caution">
    <text evidence="2">The sequence shown here is derived from an EMBL/GenBank/DDBJ whole genome shotgun (WGS) entry which is preliminary data.</text>
</comment>
<accession>A0A2A5QSK8</accession>
<dbReference type="EMBL" id="NXNI01000001">
    <property type="protein sequence ID" value="PCR89817.1"/>
    <property type="molecule type" value="Genomic_DNA"/>
</dbReference>
<sequence length="76" mass="8213">MNAATPMTIIVDRTTFRRKRRSGADDCRRPTPLGQPFRHDRGSSVPAPLHGRSSPAADRIARALVAGPVGLLVSRP</sequence>